<dbReference type="InterPro" id="IPR027417">
    <property type="entry name" value="P-loop_NTPase"/>
</dbReference>
<dbReference type="SMART" id="SM01086">
    <property type="entry name" value="ClpB_D2-small"/>
    <property type="match status" value="1"/>
</dbReference>
<reference evidence="6" key="1">
    <citation type="journal article" date="2023" name="Mol. Biol. Evol.">
        <title>Third-Generation Sequencing Reveals the Adaptive Role of the Epigenome in Three Deep-Sea Polychaetes.</title>
        <authorList>
            <person name="Perez M."/>
            <person name="Aroh O."/>
            <person name="Sun Y."/>
            <person name="Lan Y."/>
            <person name="Juniper S.K."/>
            <person name="Young C.R."/>
            <person name="Angers B."/>
            <person name="Qian P.Y."/>
        </authorList>
    </citation>
    <scope>NUCLEOTIDE SEQUENCE</scope>
    <source>
        <strain evidence="6">P08H-3</strain>
    </source>
</reference>
<dbReference type="Pfam" id="PF07724">
    <property type="entry name" value="AAA_2"/>
    <property type="match status" value="1"/>
</dbReference>
<dbReference type="Pfam" id="PF10431">
    <property type="entry name" value="ClpB_D2-small"/>
    <property type="match status" value="1"/>
</dbReference>
<dbReference type="InterPro" id="IPR019489">
    <property type="entry name" value="Clp_ATPase_C"/>
</dbReference>
<dbReference type="Gene3D" id="1.10.8.60">
    <property type="match status" value="1"/>
</dbReference>
<dbReference type="InterPro" id="IPR050130">
    <property type="entry name" value="ClpA_ClpB"/>
</dbReference>
<feature type="repeat" description="ANK" evidence="3">
    <location>
        <begin position="236"/>
        <end position="268"/>
    </location>
</feature>
<dbReference type="AlphaFoldDB" id="A0AAD9KCJ8"/>
<evidence type="ECO:0000256" key="2">
    <source>
        <dbReference type="ARBA" id="ARBA00022840"/>
    </source>
</evidence>
<dbReference type="PANTHER" id="PTHR11638">
    <property type="entry name" value="ATP-DEPENDENT CLP PROTEASE"/>
    <property type="match status" value="1"/>
</dbReference>
<dbReference type="PANTHER" id="PTHR11638:SF93">
    <property type="entry name" value="MITOCHONDRIAL DISAGGREGASE"/>
    <property type="match status" value="1"/>
</dbReference>
<dbReference type="GO" id="GO:0016887">
    <property type="term" value="F:ATP hydrolysis activity"/>
    <property type="evidence" value="ECO:0007669"/>
    <property type="project" value="InterPro"/>
</dbReference>
<dbReference type="InterPro" id="IPR036770">
    <property type="entry name" value="Ankyrin_rpt-contain_sf"/>
</dbReference>
<name>A0AAD9KCJ8_9ANNE</name>
<dbReference type="InterPro" id="IPR003593">
    <property type="entry name" value="AAA+_ATPase"/>
</dbReference>
<dbReference type="GO" id="GO:0005739">
    <property type="term" value="C:mitochondrion"/>
    <property type="evidence" value="ECO:0007669"/>
    <property type="project" value="TreeGrafter"/>
</dbReference>
<dbReference type="Gene3D" id="1.25.40.20">
    <property type="entry name" value="Ankyrin repeat-containing domain"/>
    <property type="match status" value="2"/>
</dbReference>
<dbReference type="GO" id="GO:0005524">
    <property type="term" value="F:ATP binding"/>
    <property type="evidence" value="ECO:0007669"/>
    <property type="project" value="UniProtKB-KW"/>
</dbReference>
<dbReference type="PROSITE" id="PS50297">
    <property type="entry name" value="ANK_REP_REGION"/>
    <property type="match status" value="2"/>
</dbReference>
<evidence type="ECO:0000256" key="3">
    <source>
        <dbReference type="PROSITE-ProRule" id="PRU00023"/>
    </source>
</evidence>
<dbReference type="InterPro" id="IPR002110">
    <property type="entry name" value="Ankyrin_rpt"/>
</dbReference>
<gene>
    <name evidence="6" type="ORF">LSH36_14g10046</name>
</gene>
<keyword evidence="7" id="KW-1185">Reference proteome</keyword>
<evidence type="ECO:0000313" key="6">
    <source>
        <dbReference type="EMBL" id="KAK2168807.1"/>
    </source>
</evidence>
<dbReference type="Proteomes" id="UP001208570">
    <property type="component" value="Unassembled WGS sequence"/>
</dbReference>
<dbReference type="SUPFAM" id="SSF52540">
    <property type="entry name" value="P-loop containing nucleoside triphosphate hydrolases"/>
    <property type="match status" value="1"/>
</dbReference>
<dbReference type="GO" id="GO:0034605">
    <property type="term" value="P:cellular response to heat"/>
    <property type="evidence" value="ECO:0007669"/>
    <property type="project" value="TreeGrafter"/>
</dbReference>
<keyword evidence="2" id="KW-0067">ATP-binding</keyword>
<feature type="domain" description="AAA+ ATPase" evidence="4">
    <location>
        <begin position="344"/>
        <end position="492"/>
    </location>
</feature>
<dbReference type="Gene3D" id="3.40.50.300">
    <property type="entry name" value="P-loop containing nucleotide triphosphate hydrolases"/>
    <property type="match status" value="1"/>
</dbReference>
<protein>
    <recommendedName>
        <fullName evidence="8">Caseinolytic peptidase B protein homolog</fullName>
    </recommendedName>
</protein>
<evidence type="ECO:0000256" key="1">
    <source>
        <dbReference type="ARBA" id="ARBA00022741"/>
    </source>
</evidence>
<dbReference type="InterPro" id="IPR001270">
    <property type="entry name" value="ClpA/B"/>
</dbReference>
<accession>A0AAD9KCJ8</accession>
<dbReference type="Pfam" id="PF12796">
    <property type="entry name" value="Ank_2"/>
    <property type="match status" value="1"/>
</dbReference>
<evidence type="ECO:0008006" key="8">
    <source>
        <dbReference type="Google" id="ProtNLM"/>
    </source>
</evidence>
<evidence type="ECO:0000259" key="4">
    <source>
        <dbReference type="SMART" id="SM00382"/>
    </source>
</evidence>
<evidence type="ECO:0000259" key="5">
    <source>
        <dbReference type="SMART" id="SM01086"/>
    </source>
</evidence>
<feature type="repeat" description="ANK" evidence="3">
    <location>
        <begin position="167"/>
        <end position="199"/>
    </location>
</feature>
<sequence>MISPYLSVYGHRVQMACHLACRSRRFTYLPFTYYRSYVSTCNRILYTEAKRDLAIRGIRTSDSPTPEPCVCHLNAAEFHSYHELCVKQQANKLKGHFTILLGCGIGTVLGLCLYNNLGGNNRKVVAASSNNNETNYEKLFSAAKYNDAEQINQLKKLGIDVNKRHEFGWTALLVAVINKNVSAVKELIKDGADPNIGDNFNTVYEVAREKHANSLHVLVIREDEFSDRLSARANFRGCTSLHYAVLADDYYLVQLLLEAGADPTKENDNGHKPIAYCKTPAIKHLLTAAEDKYAEQKALKEAEERRKFPLEQRLKQHLVGQEGAITAVASAIRRKENGWFDDEHPLVFLFLGSSGIGKTELAKQVAGYLHKDITKGFIRLDMSEYQEKHEVAKFIGSPPGYVGHEEGGQLTKKLCQYPNSVVLFDEVDKAHPDVLTIMLQLFDEGRLTDGKGKTIQCKDAIFIMTSNLASEEIAEHATQLRAEAAEIYKQRSQGSIGDFDMTEKITISRKFKDSVVQPILKRQFKRDEFLGRINEIVYFLPFSRSELTKLVLMELEFWAKKAKQKHNIQLCWDRAVVDVLADGYDVHYGARSIKHEVERRVVSQLALAHERLLVSKGCTVRISVQNSKDYQNLTKSNSTQEGDKIPVITLQVVKKVKNKEEVVDLNLDNVSKAFFD</sequence>
<proteinExistence type="predicted"/>
<keyword evidence="3" id="KW-0040">ANK repeat</keyword>
<dbReference type="PROSITE" id="PS50088">
    <property type="entry name" value="ANK_REPEAT"/>
    <property type="match status" value="2"/>
</dbReference>
<dbReference type="PRINTS" id="PR00300">
    <property type="entry name" value="CLPPROTEASEA"/>
</dbReference>
<dbReference type="SMART" id="SM00248">
    <property type="entry name" value="ANK"/>
    <property type="match status" value="3"/>
</dbReference>
<dbReference type="SUPFAM" id="SSF48403">
    <property type="entry name" value="Ankyrin repeat"/>
    <property type="match status" value="1"/>
</dbReference>
<dbReference type="EMBL" id="JAODUP010000014">
    <property type="protein sequence ID" value="KAK2168807.1"/>
    <property type="molecule type" value="Genomic_DNA"/>
</dbReference>
<feature type="domain" description="Clp ATPase C-terminal" evidence="5">
    <location>
        <begin position="542"/>
        <end position="631"/>
    </location>
</feature>
<organism evidence="6 7">
    <name type="scientific">Paralvinella palmiformis</name>
    <dbReference type="NCBI Taxonomy" id="53620"/>
    <lineage>
        <taxon>Eukaryota</taxon>
        <taxon>Metazoa</taxon>
        <taxon>Spiralia</taxon>
        <taxon>Lophotrochozoa</taxon>
        <taxon>Annelida</taxon>
        <taxon>Polychaeta</taxon>
        <taxon>Sedentaria</taxon>
        <taxon>Canalipalpata</taxon>
        <taxon>Terebellida</taxon>
        <taxon>Terebelliformia</taxon>
        <taxon>Alvinellidae</taxon>
        <taxon>Paralvinella</taxon>
    </lineage>
</organism>
<keyword evidence="1" id="KW-0547">Nucleotide-binding</keyword>
<comment type="caution">
    <text evidence="6">The sequence shown here is derived from an EMBL/GenBank/DDBJ whole genome shotgun (WGS) entry which is preliminary data.</text>
</comment>
<dbReference type="SMART" id="SM00382">
    <property type="entry name" value="AAA"/>
    <property type="match status" value="1"/>
</dbReference>
<evidence type="ECO:0000313" key="7">
    <source>
        <dbReference type="Proteomes" id="UP001208570"/>
    </source>
</evidence>
<dbReference type="CDD" id="cd19499">
    <property type="entry name" value="RecA-like_ClpB_Hsp104-like"/>
    <property type="match status" value="1"/>
</dbReference>
<dbReference type="InterPro" id="IPR003959">
    <property type="entry name" value="ATPase_AAA_core"/>
</dbReference>